<evidence type="ECO:0000313" key="2">
    <source>
        <dbReference type="EMBL" id="OAP55652.1"/>
    </source>
</evidence>
<dbReference type="AlphaFoldDB" id="A0A178Z7H4"/>
<sequence length="506" mass="55556">MSVRNEDLLSRKRRRGSPQSLPTPSPEDSPALKRKKHTHKDEAYRWHRPPGYWDRLSKVHLGRAALAEYDRRTLNAKQPLLISPSGINTPRPATKSVKQFSRHGGPDLSHIRGLAIRTDQDIMNQPIPSRKRSASPSASGATSKTKTKTKSSYDPNFAQNLIDAGIYPLGEASEPNNFGDIIEDTSKRRDSLSPSRFGDEDFKAIRSRWWAVKDEKTVRAEAMSVIAGESGKQQNSAADRIFNHLKEFSKDLPQHQPDSYDGARPQLIDRSVRCDLGDKIVPSNNTSLPAAPNFFLEGKSASGRADVAQLQISYSGAVGTRAMHSLQNYKSAEPVYDGNAYCYSSTYHHGTTSLVLYAHHLTAPKAPGEAPEYHVTQLGGFYMTHNVDTFRMGASAFRNLRDRAKTDRDRFIDHANQIARGASATAPPTSTDSHASLPMLQEESETSADEVPAVQVVAKRMKYAPAEDSQQAATPPTSATTSISNEATIPPQPGTGAPPHVQSTPR</sequence>
<feature type="compositionally biased region" description="Low complexity" evidence="1">
    <location>
        <begin position="134"/>
        <end position="144"/>
    </location>
</feature>
<dbReference type="STRING" id="1367422.A0A178Z7H4"/>
<gene>
    <name evidence="2" type="ORF">AYL99_09804</name>
</gene>
<feature type="region of interest" description="Disordered" evidence="1">
    <location>
        <begin position="81"/>
        <end position="155"/>
    </location>
</feature>
<name>A0A178Z7H4_9EURO</name>
<accession>A0A178Z7H4</accession>
<dbReference type="GeneID" id="30013972"/>
<evidence type="ECO:0000256" key="1">
    <source>
        <dbReference type="SAM" id="MobiDB-lite"/>
    </source>
</evidence>
<comment type="caution">
    <text evidence="2">The sequence shown here is derived from an EMBL/GenBank/DDBJ whole genome shotgun (WGS) entry which is preliminary data.</text>
</comment>
<feature type="region of interest" description="Disordered" evidence="1">
    <location>
        <begin position="1"/>
        <end position="49"/>
    </location>
</feature>
<dbReference type="Proteomes" id="UP000078343">
    <property type="component" value="Unassembled WGS sequence"/>
</dbReference>
<protein>
    <submittedName>
        <fullName evidence="2">Uncharacterized protein</fullName>
    </submittedName>
</protein>
<keyword evidence="3" id="KW-1185">Reference proteome</keyword>
<dbReference type="RefSeq" id="XP_018689019.1">
    <property type="nucleotide sequence ID" value="XM_018841310.1"/>
</dbReference>
<evidence type="ECO:0000313" key="3">
    <source>
        <dbReference type="Proteomes" id="UP000078343"/>
    </source>
</evidence>
<feature type="compositionally biased region" description="Low complexity" evidence="1">
    <location>
        <begin position="469"/>
        <end position="482"/>
    </location>
</feature>
<dbReference type="EMBL" id="LVYI01000010">
    <property type="protein sequence ID" value="OAP55652.1"/>
    <property type="molecule type" value="Genomic_DNA"/>
</dbReference>
<proteinExistence type="predicted"/>
<reference evidence="2 3" key="1">
    <citation type="submission" date="2016-04" db="EMBL/GenBank/DDBJ databases">
        <title>Draft genome of Fonsecaea erecta CBS 125763.</title>
        <authorList>
            <person name="Weiss V.A."/>
            <person name="Vicente V.A."/>
            <person name="Raittz R.T."/>
            <person name="Moreno L.F."/>
            <person name="De Souza E.M."/>
            <person name="Pedrosa F.O."/>
            <person name="Steffens M.B."/>
            <person name="Faoro H."/>
            <person name="Tadra-Sfeir M.Z."/>
            <person name="Najafzadeh M.J."/>
            <person name="Felipe M.S."/>
            <person name="Teixeira M."/>
            <person name="Sun J."/>
            <person name="Xi L."/>
            <person name="Gomes R."/>
            <person name="De Azevedo C.M."/>
            <person name="Salgado C.G."/>
            <person name="Da Silva M.B."/>
            <person name="Nascimento M.F."/>
            <person name="Queiroz-Telles F."/>
            <person name="Attili D.S."/>
            <person name="Gorbushina A."/>
        </authorList>
    </citation>
    <scope>NUCLEOTIDE SEQUENCE [LARGE SCALE GENOMIC DNA]</scope>
    <source>
        <strain evidence="2 3">CBS 125763</strain>
    </source>
</reference>
<organism evidence="2 3">
    <name type="scientific">Fonsecaea erecta</name>
    <dbReference type="NCBI Taxonomy" id="1367422"/>
    <lineage>
        <taxon>Eukaryota</taxon>
        <taxon>Fungi</taxon>
        <taxon>Dikarya</taxon>
        <taxon>Ascomycota</taxon>
        <taxon>Pezizomycotina</taxon>
        <taxon>Eurotiomycetes</taxon>
        <taxon>Chaetothyriomycetidae</taxon>
        <taxon>Chaetothyriales</taxon>
        <taxon>Herpotrichiellaceae</taxon>
        <taxon>Fonsecaea</taxon>
    </lineage>
</organism>
<feature type="compositionally biased region" description="Basic and acidic residues" evidence="1">
    <location>
        <begin position="1"/>
        <end position="10"/>
    </location>
</feature>
<dbReference type="OrthoDB" id="5393196at2759"/>
<feature type="region of interest" description="Disordered" evidence="1">
    <location>
        <begin position="417"/>
        <end position="506"/>
    </location>
</feature>